<gene>
    <name evidence="3" type="ORF">NA57DRAFT_54979</name>
</gene>
<dbReference type="OrthoDB" id="194468at2759"/>
<feature type="domain" description="Amidohydrolase-related" evidence="2">
    <location>
        <begin position="57"/>
        <end position="424"/>
    </location>
</feature>
<dbReference type="Pfam" id="PF01979">
    <property type="entry name" value="Amidohydro_1"/>
    <property type="match status" value="1"/>
</dbReference>
<dbReference type="PANTHER" id="PTHR43794:SF11">
    <property type="entry name" value="AMIDOHYDROLASE-RELATED DOMAIN-CONTAINING PROTEIN"/>
    <property type="match status" value="1"/>
</dbReference>
<reference evidence="3" key="1">
    <citation type="journal article" date="2020" name="Stud. Mycol.">
        <title>101 Dothideomycetes genomes: a test case for predicting lifestyles and emergence of pathogens.</title>
        <authorList>
            <person name="Haridas S."/>
            <person name="Albert R."/>
            <person name="Binder M."/>
            <person name="Bloem J."/>
            <person name="Labutti K."/>
            <person name="Salamov A."/>
            <person name="Andreopoulos B."/>
            <person name="Baker S."/>
            <person name="Barry K."/>
            <person name="Bills G."/>
            <person name="Bluhm B."/>
            <person name="Cannon C."/>
            <person name="Castanera R."/>
            <person name="Culley D."/>
            <person name="Daum C."/>
            <person name="Ezra D."/>
            <person name="Gonzalez J."/>
            <person name="Henrissat B."/>
            <person name="Kuo A."/>
            <person name="Liang C."/>
            <person name="Lipzen A."/>
            <person name="Lutzoni F."/>
            <person name="Magnuson J."/>
            <person name="Mondo S."/>
            <person name="Nolan M."/>
            <person name="Ohm R."/>
            <person name="Pangilinan J."/>
            <person name="Park H.-J."/>
            <person name="Ramirez L."/>
            <person name="Alfaro M."/>
            <person name="Sun H."/>
            <person name="Tritt A."/>
            <person name="Yoshinaga Y."/>
            <person name="Zwiers L.-H."/>
            <person name="Turgeon B."/>
            <person name="Goodwin S."/>
            <person name="Spatafora J."/>
            <person name="Crous P."/>
            <person name="Grigoriev I."/>
        </authorList>
    </citation>
    <scope>NUCLEOTIDE SEQUENCE</scope>
    <source>
        <strain evidence="3">CBS 133067</strain>
    </source>
</reference>
<dbReference type="InterPro" id="IPR050287">
    <property type="entry name" value="MTA/SAH_deaminase"/>
</dbReference>
<evidence type="ECO:0000256" key="1">
    <source>
        <dbReference type="ARBA" id="ARBA00022801"/>
    </source>
</evidence>
<evidence type="ECO:0000313" key="3">
    <source>
        <dbReference type="EMBL" id="KAF2100906.1"/>
    </source>
</evidence>
<dbReference type="SUPFAM" id="SSF51556">
    <property type="entry name" value="Metallo-dependent hydrolases"/>
    <property type="match status" value="1"/>
</dbReference>
<keyword evidence="1 3" id="KW-0378">Hydrolase</keyword>
<name>A0A9P4IML6_9PEZI</name>
<accession>A0A9P4IML6</accession>
<evidence type="ECO:0000259" key="2">
    <source>
        <dbReference type="Pfam" id="PF01979"/>
    </source>
</evidence>
<dbReference type="GO" id="GO:0016810">
    <property type="term" value="F:hydrolase activity, acting on carbon-nitrogen (but not peptide) bonds"/>
    <property type="evidence" value="ECO:0007669"/>
    <property type="project" value="InterPro"/>
</dbReference>
<dbReference type="Gene3D" id="3.20.20.140">
    <property type="entry name" value="Metal-dependent hydrolases"/>
    <property type="match status" value="1"/>
</dbReference>
<dbReference type="SUPFAM" id="SSF51338">
    <property type="entry name" value="Composite domain of metallo-dependent hydrolases"/>
    <property type="match status" value="1"/>
</dbReference>
<comment type="caution">
    <text evidence="3">The sequence shown here is derived from an EMBL/GenBank/DDBJ whole genome shotgun (WGS) entry which is preliminary data.</text>
</comment>
<dbReference type="InterPro" id="IPR011059">
    <property type="entry name" value="Metal-dep_hydrolase_composite"/>
</dbReference>
<dbReference type="Gene3D" id="2.30.40.10">
    <property type="entry name" value="Urease, subunit C, domain 1"/>
    <property type="match status" value="1"/>
</dbReference>
<evidence type="ECO:0000313" key="4">
    <source>
        <dbReference type="Proteomes" id="UP000799772"/>
    </source>
</evidence>
<protein>
    <submittedName>
        <fullName evidence="3">Metallo-dependent hydrolase</fullName>
    </submittedName>
</protein>
<dbReference type="EMBL" id="ML978124">
    <property type="protein sequence ID" value="KAF2100906.1"/>
    <property type="molecule type" value="Genomic_DNA"/>
</dbReference>
<keyword evidence="4" id="KW-1185">Reference proteome</keyword>
<dbReference type="AlphaFoldDB" id="A0A9P4IML6"/>
<dbReference type="PANTHER" id="PTHR43794">
    <property type="entry name" value="AMINOHYDROLASE SSNA-RELATED"/>
    <property type="match status" value="1"/>
</dbReference>
<dbReference type="InterPro" id="IPR032466">
    <property type="entry name" value="Metal_Hydrolase"/>
</dbReference>
<proteinExistence type="predicted"/>
<organism evidence="3 4">
    <name type="scientific">Rhizodiscina lignyota</name>
    <dbReference type="NCBI Taxonomy" id="1504668"/>
    <lineage>
        <taxon>Eukaryota</taxon>
        <taxon>Fungi</taxon>
        <taxon>Dikarya</taxon>
        <taxon>Ascomycota</taxon>
        <taxon>Pezizomycotina</taxon>
        <taxon>Dothideomycetes</taxon>
        <taxon>Pleosporomycetidae</taxon>
        <taxon>Aulographales</taxon>
        <taxon>Rhizodiscinaceae</taxon>
        <taxon>Rhizodiscina</taxon>
    </lineage>
</organism>
<sequence length="495" mass="54265">MSSAILLRNGIALLHDNEDHVHATKTDILVEGGTITRIEPNISAPQGAEVIDCTDKIISPGFVDTHHHLWQTQLRAKFGDEVLVDYMLKGMMQGSNFTASDVFWGQLGGCMEAVDAGTTTVVDHPHMTYSPEHAENAISATVTAGIRSIFCYCITMRVSCWEPLQLNGNFLEPWMFEQLAGLGSRAPFGPNGRVQLGLAFDGWFLPKEMITDLFQRARDAGVKLVTTHYCRGPQSPGSSLVEQIDNFGLLDSRFLISHATGGTPKDASLVRKAGVHISSTPSTEMQMALGRVACFDDTLKEMAPQCSLGVDLHTNNSAYIPGEMRLALQNARSEFNQKLYDEGKAPRRTHKTVEQAFNLGTIMGARACKMGDQIGSLAVGKKADVVVFDAATPGMVCCENDPVAAIVLSSSIRDVEIVIVDGVIRKRDGKLLPVTADEAARGQTGEKELRWREIADSILRSQREILGRIEKIDFEAARKDVLQRFHVDEKNIIEV</sequence>
<dbReference type="Proteomes" id="UP000799772">
    <property type="component" value="Unassembled WGS sequence"/>
</dbReference>
<dbReference type="InterPro" id="IPR006680">
    <property type="entry name" value="Amidohydro-rel"/>
</dbReference>